<feature type="transmembrane region" description="Helical" evidence="1">
    <location>
        <begin position="121"/>
        <end position="145"/>
    </location>
</feature>
<feature type="transmembrane region" description="Helical" evidence="1">
    <location>
        <begin position="6"/>
        <end position="24"/>
    </location>
</feature>
<evidence type="ECO:0000313" key="2">
    <source>
        <dbReference type="EnsemblMetazoa" id="Aqu2.1.10798_001"/>
    </source>
</evidence>
<protein>
    <submittedName>
        <fullName evidence="2">Uncharacterized protein</fullName>
    </submittedName>
</protein>
<keyword evidence="1" id="KW-1133">Transmembrane helix</keyword>
<evidence type="ECO:0000256" key="1">
    <source>
        <dbReference type="SAM" id="Phobius"/>
    </source>
</evidence>
<accession>A0A1X7T8F6</accession>
<keyword evidence="1" id="KW-0812">Transmembrane</keyword>
<dbReference type="Pfam" id="PF08570">
    <property type="entry name" value="DUF1761"/>
    <property type="match status" value="1"/>
</dbReference>
<feature type="transmembrane region" description="Helical" evidence="1">
    <location>
        <begin position="58"/>
        <end position="80"/>
    </location>
</feature>
<name>A0A1X7T8F6_AMPQE</name>
<feature type="transmembrane region" description="Helical" evidence="1">
    <location>
        <begin position="92"/>
        <end position="114"/>
    </location>
</feature>
<dbReference type="InParanoid" id="A0A1X7T8F6"/>
<organism evidence="2">
    <name type="scientific">Amphimedon queenslandica</name>
    <name type="common">Sponge</name>
    <dbReference type="NCBI Taxonomy" id="400682"/>
    <lineage>
        <taxon>Eukaryota</taxon>
        <taxon>Metazoa</taxon>
        <taxon>Porifera</taxon>
        <taxon>Demospongiae</taxon>
        <taxon>Heteroscleromorpha</taxon>
        <taxon>Haplosclerida</taxon>
        <taxon>Niphatidae</taxon>
        <taxon>Amphimedon</taxon>
    </lineage>
</organism>
<dbReference type="EnsemblMetazoa" id="Aqu2.1.10798_001">
    <property type="protein sequence ID" value="Aqu2.1.10798_001"/>
    <property type="gene ID" value="Aqu2.1.10798"/>
</dbReference>
<keyword evidence="1" id="KW-0472">Membrane</keyword>
<dbReference type="InterPro" id="IPR013879">
    <property type="entry name" value="DUF1761"/>
</dbReference>
<dbReference type="AlphaFoldDB" id="A0A1X7T8F6"/>
<reference evidence="2" key="1">
    <citation type="submission" date="2017-05" db="UniProtKB">
        <authorList>
            <consortium name="EnsemblMetazoa"/>
        </authorList>
    </citation>
    <scope>IDENTIFICATION</scope>
</reference>
<proteinExistence type="predicted"/>
<sequence>MEGLTFLLQTFVSTLASMMVGFLWHSELLFGRTWWRNTFPGIRFGDTKLFKEAGNFPLYMTMIVTIIQNIVLTYVINTLYPLLAQSTGDGVFFPAACSVIISIILSCVIFPHFVYSRKPFVLYLIAAGHNVFQTTAAIFVIYYLIATGKD</sequence>